<comment type="caution">
    <text evidence="1">The sequence shown here is derived from an EMBL/GenBank/DDBJ whole genome shotgun (WGS) entry which is preliminary data.</text>
</comment>
<dbReference type="OrthoDB" id="1908822at2759"/>
<evidence type="ECO:0000313" key="1">
    <source>
        <dbReference type="EMBL" id="CAA0824314.1"/>
    </source>
</evidence>
<organism evidence="1 2">
    <name type="scientific">Striga hermonthica</name>
    <name type="common">Purple witchweed</name>
    <name type="synonym">Buchnera hermonthica</name>
    <dbReference type="NCBI Taxonomy" id="68872"/>
    <lineage>
        <taxon>Eukaryota</taxon>
        <taxon>Viridiplantae</taxon>
        <taxon>Streptophyta</taxon>
        <taxon>Embryophyta</taxon>
        <taxon>Tracheophyta</taxon>
        <taxon>Spermatophyta</taxon>
        <taxon>Magnoliopsida</taxon>
        <taxon>eudicotyledons</taxon>
        <taxon>Gunneridae</taxon>
        <taxon>Pentapetalae</taxon>
        <taxon>asterids</taxon>
        <taxon>lamiids</taxon>
        <taxon>Lamiales</taxon>
        <taxon>Orobanchaceae</taxon>
        <taxon>Buchnereae</taxon>
        <taxon>Striga</taxon>
    </lineage>
</organism>
<protein>
    <submittedName>
        <fullName evidence="1">Uncharacterized protein</fullName>
    </submittedName>
</protein>
<dbReference type="Proteomes" id="UP001153555">
    <property type="component" value="Unassembled WGS sequence"/>
</dbReference>
<sequence>METTTPLSESFSICRARFSKPSPPPVVRRKSPIDASTKLDTVNSCLLGLEAKLDSSPTYPQAIAVKVTSAGISNKNTVPYIWNFRSATSKKTRK</sequence>
<dbReference type="AlphaFoldDB" id="A0A9N7N6Q5"/>
<name>A0A9N7N6Q5_STRHE</name>
<keyword evidence="2" id="KW-1185">Reference proteome</keyword>
<gene>
    <name evidence="1" type="ORF">SHERM_21273</name>
</gene>
<proteinExistence type="predicted"/>
<reference evidence="1" key="1">
    <citation type="submission" date="2019-12" db="EMBL/GenBank/DDBJ databases">
        <authorList>
            <person name="Scholes J."/>
        </authorList>
    </citation>
    <scope>NUCLEOTIDE SEQUENCE</scope>
</reference>
<accession>A0A9N7N6Q5</accession>
<evidence type="ECO:0000313" key="2">
    <source>
        <dbReference type="Proteomes" id="UP001153555"/>
    </source>
</evidence>
<dbReference type="EMBL" id="CACSLK010024742">
    <property type="protein sequence ID" value="CAA0824314.1"/>
    <property type="molecule type" value="Genomic_DNA"/>
</dbReference>